<evidence type="ECO:0000256" key="4">
    <source>
        <dbReference type="ARBA" id="ARBA00022989"/>
    </source>
</evidence>
<evidence type="ECO:0000256" key="6">
    <source>
        <dbReference type="ARBA" id="ARBA00023136"/>
    </source>
</evidence>
<dbReference type="InterPro" id="IPR036869">
    <property type="entry name" value="J_dom_sf"/>
</dbReference>
<dbReference type="PROSITE" id="PS50076">
    <property type="entry name" value="DNAJ_2"/>
    <property type="match status" value="1"/>
</dbReference>
<feature type="domain" description="J" evidence="10">
    <location>
        <begin position="79"/>
        <end position="137"/>
    </location>
</feature>
<organism evidence="11 12">
    <name type="scientific">Chloropicon roscoffensis</name>
    <dbReference type="NCBI Taxonomy" id="1461544"/>
    <lineage>
        <taxon>Eukaryota</taxon>
        <taxon>Viridiplantae</taxon>
        <taxon>Chlorophyta</taxon>
        <taxon>Chloropicophyceae</taxon>
        <taxon>Chloropicales</taxon>
        <taxon>Chloropicaceae</taxon>
        <taxon>Chloropicon</taxon>
    </lineage>
</organism>
<dbReference type="SMART" id="SM00271">
    <property type="entry name" value="DnaJ"/>
    <property type="match status" value="1"/>
</dbReference>
<reference evidence="11 12" key="1">
    <citation type="submission" date="2024-03" db="EMBL/GenBank/DDBJ databases">
        <title>Complete genome sequence of the green alga Chloropicon roscoffensis RCC1871.</title>
        <authorList>
            <person name="Lemieux C."/>
            <person name="Pombert J.-F."/>
            <person name="Otis C."/>
            <person name="Turmel M."/>
        </authorList>
    </citation>
    <scope>NUCLEOTIDE SEQUENCE [LARGE SCALE GENOMIC DNA]</scope>
    <source>
        <strain evidence="11 12">RCC1871</strain>
    </source>
</reference>
<dbReference type="EMBL" id="CP151513">
    <property type="protein sequence ID" value="WZN65705.1"/>
    <property type="molecule type" value="Genomic_DNA"/>
</dbReference>
<accession>A0AAX4PJC4</accession>
<dbReference type="PANTHER" id="PTHR12763">
    <property type="match status" value="1"/>
</dbReference>
<proteinExistence type="inferred from homology"/>
<evidence type="ECO:0000313" key="12">
    <source>
        <dbReference type="Proteomes" id="UP001472866"/>
    </source>
</evidence>
<protein>
    <submittedName>
        <fullName evidence="11">Mitochondrial import inner membrane translocase subunit TIM14</fullName>
    </submittedName>
</protein>
<dbReference type="FunFam" id="1.10.287.110:FF:000001">
    <property type="entry name" value="Import inner membrane translocase subunit tim14"/>
    <property type="match status" value="1"/>
</dbReference>
<keyword evidence="3" id="KW-0999">Mitochondrion inner membrane</keyword>
<dbReference type="GO" id="GO:0030150">
    <property type="term" value="P:protein import into mitochondrial matrix"/>
    <property type="evidence" value="ECO:0007669"/>
    <property type="project" value="TreeGrafter"/>
</dbReference>
<keyword evidence="2" id="KW-0812">Transmembrane</keyword>
<evidence type="ECO:0000256" key="5">
    <source>
        <dbReference type="ARBA" id="ARBA00023128"/>
    </source>
</evidence>
<comment type="function">
    <text evidence="8">Component of the PAM complex, a complex required for the translocation of transit peptide-containing proteins from the inner membrane into the mitochondrial matrix in an ATP-dependent manner.</text>
</comment>
<comment type="subcellular location">
    <subcellularLocation>
        <location evidence="1">Mitochondrion inner membrane</location>
        <topology evidence="1">Single-pass membrane protein</topology>
    </subcellularLocation>
</comment>
<dbReference type="PANTHER" id="PTHR12763:SF28">
    <property type="entry name" value="GEO10507P1-RELATED"/>
    <property type="match status" value="1"/>
</dbReference>
<evidence type="ECO:0000256" key="3">
    <source>
        <dbReference type="ARBA" id="ARBA00022792"/>
    </source>
</evidence>
<sequence>MEIARLRLEIGNTRCWQTSPGVRACVLERMTTPLVVGLATAAAALTARQIILSGSRYMASPRIRKHYEGGFQQSMTRREAALILGIRESSPLDRVKATHKKLMIANHPDSGGSDYVAAKVNEAKDVLLGKKKQETIF</sequence>
<dbReference type="Gene3D" id="1.10.287.110">
    <property type="entry name" value="DnaJ domain"/>
    <property type="match status" value="1"/>
</dbReference>
<evidence type="ECO:0000256" key="1">
    <source>
        <dbReference type="ARBA" id="ARBA00004434"/>
    </source>
</evidence>
<keyword evidence="5" id="KW-0496">Mitochondrion</keyword>
<comment type="similarity">
    <text evidence="7">Belongs to the TIM14 family.</text>
</comment>
<evidence type="ECO:0000313" key="11">
    <source>
        <dbReference type="EMBL" id="WZN65705.1"/>
    </source>
</evidence>
<dbReference type="Proteomes" id="UP001472866">
    <property type="component" value="Chromosome 13"/>
</dbReference>
<evidence type="ECO:0000256" key="9">
    <source>
        <dbReference type="ARBA" id="ARBA00063640"/>
    </source>
</evidence>
<comment type="subunit">
    <text evidence="9">Probable component of the PAM complex at least composed of a mitochondrial HSP70 protein, TIMM44 and TIMM14. The complex interacts with the TIMM23 component of the TIM17:23 complex.</text>
</comment>
<keyword evidence="12" id="KW-1185">Reference proteome</keyword>
<dbReference type="GO" id="GO:0001405">
    <property type="term" value="C:PAM complex, Tim23 associated import motor"/>
    <property type="evidence" value="ECO:0007669"/>
    <property type="project" value="TreeGrafter"/>
</dbReference>
<dbReference type="GO" id="GO:0001671">
    <property type="term" value="F:ATPase activator activity"/>
    <property type="evidence" value="ECO:0007669"/>
    <property type="project" value="TreeGrafter"/>
</dbReference>
<name>A0AAX4PJC4_9CHLO</name>
<gene>
    <name evidence="11" type="ORF">HKI87_13g72670</name>
</gene>
<dbReference type="AlphaFoldDB" id="A0AAX4PJC4"/>
<keyword evidence="6" id="KW-0472">Membrane</keyword>
<dbReference type="SUPFAM" id="SSF46565">
    <property type="entry name" value="Chaperone J-domain"/>
    <property type="match status" value="1"/>
</dbReference>
<evidence type="ECO:0000259" key="10">
    <source>
        <dbReference type="PROSITE" id="PS50076"/>
    </source>
</evidence>
<dbReference type="InterPro" id="IPR001623">
    <property type="entry name" value="DnaJ_domain"/>
</dbReference>
<evidence type="ECO:0000256" key="8">
    <source>
        <dbReference type="ARBA" id="ARBA00059031"/>
    </source>
</evidence>
<evidence type="ECO:0000256" key="2">
    <source>
        <dbReference type="ARBA" id="ARBA00022692"/>
    </source>
</evidence>
<evidence type="ECO:0000256" key="7">
    <source>
        <dbReference type="ARBA" id="ARBA00038105"/>
    </source>
</evidence>
<keyword evidence="4" id="KW-1133">Transmembrane helix</keyword>
<dbReference type="CDD" id="cd06257">
    <property type="entry name" value="DnaJ"/>
    <property type="match status" value="1"/>
</dbReference>